<dbReference type="GO" id="GO:0005737">
    <property type="term" value="C:cytoplasm"/>
    <property type="evidence" value="ECO:0007669"/>
    <property type="project" value="UniProtKB-SubCell"/>
</dbReference>
<dbReference type="PANTHER" id="PTHR43253:SF1">
    <property type="entry name" value="TRICORN PROTEASE HOMOLOG 2-RELATED"/>
    <property type="match status" value="1"/>
</dbReference>
<feature type="site" description="Transition state stabilizer; via amide nitrogen" evidence="9">
    <location>
        <position position="982"/>
    </location>
</feature>
<feature type="active site" description="Charge relay system" evidence="8">
    <location>
        <position position="763"/>
    </location>
</feature>
<dbReference type="InterPro" id="IPR012393">
    <property type="entry name" value="Tricorn_protease"/>
</dbReference>
<evidence type="ECO:0000256" key="8">
    <source>
        <dbReference type="PIRSR" id="PIRSR036421-1"/>
    </source>
</evidence>
<dbReference type="SUPFAM" id="SSF50156">
    <property type="entry name" value="PDZ domain-like"/>
    <property type="match status" value="1"/>
</dbReference>
<evidence type="ECO:0000256" key="1">
    <source>
        <dbReference type="ARBA" id="ARBA00004496"/>
    </source>
</evidence>
<dbReference type="Gene3D" id="2.130.10.10">
    <property type="entry name" value="YVTN repeat-like/Quinoprotein amine dehydrogenase"/>
    <property type="match status" value="1"/>
</dbReference>
<dbReference type="EC" id="3.4.21.-" evidence="7"/>
<name>A0A2T0WJ10_9BACT</name>
<feature type="region of interest" description="Disordered" evidence="10">
    <location>
        <begin position="568"/>
        <end position="590"/>
    </location>
</feature>
<feature type="active site" description="Nucleophile" evidence="8">
    <location>
        <position position="981"/>
    </location>
</feature>
<comment type="similarity">
    <text evidence="2 7">Belongs to the peptidase S41B family.</text>
</comment>
<dbReference type="Pfam" id="PF03572">
    <property type="entry name" value="Peptidase_S41"/>
    <property type="match status" value="1"/>
</dbReference>
<dbReference type="Gene3D" id="2.30.42.10">
    <property type="match status" value="1"/>
</dbReference>
<dbReference type="InterPro" id="IPR029045">
    <property type="entry name" value="ClpP/crotonase-like_dom_sf"/>
</dbReference>
<dbReference type="Pfam" id="PF07676">
    <property type="entry name" value="PD40"/>
    <property type="match status" value="2"/>
</dbReference>
<evidence type="ECO:0000256" key="7">
    <source>
        <dbReference type="PIRNR" id="PIRNR036421"/>
    </source>
</evidence>
<dbReference type="InterPro" id="IPR015943">
    <property type="entry name" value="WD40/YVTN_repeat-like_dom_sf"/>
</dbReference>
<proteinExistence type="inferred from homology"/>
<dbReference type="InterPro" id="IPR028204">
    <property type="entry name" value="Tricorn_C1"/>
</dbReference>
<comment type="caution">
    <text evidence="12">The sequence shown here is derived from an EMBL/GenBank/DDBJ whole genome shotgun (WGS) entry which is preliminary data.</text>
</comment>
<feature type="domain" description="PDZ" evidence="11">
    <location>
        <begin position="771"/>
        <end position="852"/>
    </location>
</feature>
<dbReference type="EMBL" id="PVTR01000008">
    <property type="protein sequence ID" value="PRY86642.1"/>
    <property type="molecule type" value="Genomic_DNA"/>
</dbReference>
<dbReference type="Gene3D" id="3.30.750.44">
    <property type="match status" value="1"/>
</dbReference>
<keyword evidence="4 7" id="KW-0645">Protease</keyword>
<dbReference type="InterPro" id="IPR011042">
    <property type="entry name" value="6-blade_b-propeller_TolB-like"/>
</dbReference>
<dbReference type="Gene3D" id="2.120.10.60">
    <property type="entry name" value="Tricorn protease N-terminal domain"/>
    <property type="match status" value="2"/>
</dbReference>
<dbReference type="Gene3D" id="3.90.226.10">
    <property type="entry name" value="2-enoyl-CoA Hydratase, Chain A, domain 1"/>
    <property type="match status" value="1"/>
</dbReference>
<evidence type="ECO:0000256" key="4">
    <source>
        <dbReference type="ARBA" id="ARBA00022670"/>
    </source>
</evidence>
<protein>
    <recommendedName>
        <fullName evidence="7">Tricorn protease homolog</fullName>
        <ecNumber evidence="7">3.4.21.-</ecNumber>
    </recommendedName>
</protein>
<dbReference type="InterPro" id="IPR005151">
    <property type="entry name" value="Tail-specific_protease"/>
</dbReference>
<keyword evidence="5 7" id="KW-0378">Hydrolase</keyword>
<keyword evidence="3 7" id="KW-0963">Cytoplasm</keyword>
<dbReference type="GO" id="GO:0006508">
    <property type="term" value="P:proteolysis"/>
    <property type="evidence" value="ECO:0007669"/>
    <property type="project" value="UniProtKB-UniRule"/>
</dbReference>
<dbReference type="AlphaFoldDB" id="A0A2T0WJ10"/>
<dbReference type="InterPro" id="IPR001478">
    <property type="entry name" value="PDZ"/>
</dbReference>
<dbReference type="SUPFAM" id="SSF82171">
    <property type="entry name" value="DPP6 N-terminal domain-like"/>
    <property type="match status" value="2"/>
</dbReference>
<keyword evidence="6 7" id="KW-0720">Serine protease</keyword>
<reference evidence="12 13" key="1">
    <citation type="submission" date="2018-03" db="EMBL/GenBank/DDBJ databases">
        <title>Genomic Encyclopedia of Archaeal and Bacterial Type Strains, Phase II (KMG-II): from individual species to whole genera.</title>
        <authorList>
            <person name="Goeker M."/>
        </authorList>
    </citation>
    <scope>NUCLEOTIDE SEQUENCE [LARGE SCALE GENOMIC DNA]</scope>
    <source>
        <strain evidence="12 13">DSM 27929</strain>
    </source>
</reference>
<evidence type="ECO:0000256" key="5">
    <source>
        <dbReference type="ARBA" id="ARBA00022801"/>
    </source>
</evidence>
<dbReference type="Pfam" id="PF14684">
    <property type="entry name" value="Tricorn_C1"/>
    <property type="match status" value="1"/>
</dbReference>
<evidence type="ECO:0000256" key="3">
    <source>
        <dbReference type="ARBA" id="ARBA00022490"/>
    </source>
</evidence>
<dbReference type="InterPro" id="IPR036034">
    <property type="entry name" value="PDZ_sf"/>
</dbReference>
<dbReference type="SUPFAM" id="SSF52096">
    <property type="entry name" value="ClpP/crotonase"/>
    <property type="match status" value="1"/>
</dbReference>
<dbReference type="CDD" id="cd07562">
    <property type="entry name" value="Peptidase_S41_TRI"/>
    <property type="match status" value="1"/>
</dbReference>
<dbReference type="GO" id="GO:0008236">
    <property type="term" value="F:serine-type peptidase activity"/>
    <property type="evidence" value="ECO:0007669"/>
    <property type="project" value="UniProtKB-UniRule"/>
</dbReference>
<organism evidence="12 13">
    <name type="scientific">Mongoliibacter ruber</name>
    <dbReference type="NCBI Taxonomy" id="1750599"/>
    <lineage>
        <taxon>Bacteria</taxon>
        <taxon>Pseudomonadati</taxon>
        <taxon>Bacteroidota</taxon>
        <taxon>Cytophagia</taxon>
        <taxon>Cytophagales</taxon>
        <taxon>Cyclobacteriaceae</taxon>
        <taxon>Mongoliibacter</taxon>
    </lineage>
</organism>
<evidence type="ECO:0000256" key="2">
    <source>
        <dbReference type="ARBA" id="ARBA00008524"/>
    </source>
</evidence>
<dbReference type="OrthoDB" id="9815657at2"/>
<dbReference type="PIRSF" id="PIRSF036421">
    <property type="entry name" value="Tricorn_protease"/>
    <property type="match status" value="1"/>
</dbReference>
<evidence type="ECO:0000256" key="9">
    <source>
        <dbReference type="PIRSR" id="PIRSR036421-3"/>
    </source>
</evidence>
<dbReference type="Gene3D" id="2.120.10.30">
    <property type="entry name" value="TolB, C-terminal domain"/>
    <property type="match status" value="1"/>
</dbReference>
<keyword evidence="13" id="KW-1185">Reference proteome</keyword>
<comment type="subcellular location">
    <subcellularLocation>
        <location evidence="1 7">Cytoplasm</location>
    </subcellularLocation>
</comment>
<sequence length="1076" mass="121163">MRILSLLIILLGYQVGAMAQTEPLWLRYPAISPDGKEIVFGYKGDLFKVGTDGGVAAPLTLHDAHNAMPVWSPDGRQIAFASDRYGNFDVYIIPSSGGEAKRLTYHSGNDIPWDFTPDGKQVIFSSPRNDLNTSVRFPNKGLFGKLYSVPIEGGRSILLSTAGMQNASFDGAGERIVFQDRKGYEDEWRKRHTSSVTRDVWVFNTKDDSYTQLSDFDGEDREPVFSNDGQSVFYLSEKNGAQNIFKKNLASGNETQLTEFENHPVRHLSRSNNDILTFSWNGEIYTLKEGESPQKVNIQIFGDFRGREEKIVSVNSGATEMALSPNGKEVAFVFRGEVFVTSVDNNQTKRITNSPAQERMLSWGEDGRTLFYSTERGESWDIYKASISRSEEPYFFAATLINEEPVIASEKDEFQPLVSPDGKEIAYLEERNILKVYNLEKKTSRTIIPAGENFSYADGDQDFTWSPDSKWIVAKNAMGLYGASHMVLYDAQGQKEGVNLTNSGFSDGRGRFAMNGKALVWTNDKDGKKPLALQGARELDIYAIFFDQPAFDKFKLGKAEYDLLKDQEKKDKDDKKDADKKSDEKNKVEPLELNLEGLENRKLRLTTGSLNLTSFDMSPDGDKLYFMARFEDKYDVWVLDTRTKELKSLAKTNSGPGSIELDKEGKNLFVLANGRLSKIETGSGKVSNIGVNEEMVLDATAEREYIFHHAWRQVKKKFYDTELHGVDWEMYRESYARFLPHINNNYDFQELLSEVLGELNGSHTGGRYSHRAENGDQTASLGLFYDESLQSSGLKITEVITGGPLDKAGSKVKAGNVIEKIDGIELDVNLDWNKTLNRKADKNVLLSLYDPKENTRWEEIVKPIAMGAENQLLYKRWVETMRTMVDSLSNGRIGYVHVQGMNDNSFRTVYDEVLGKNADKEALIVDTRFNGGGWLHEDLSTFLDGKPYATFRPYGFVARGGEPRDKWSRPSVVVMSESNYSDAHAFPYAYRAKGIGKLIGMPVPGTSTAVWWETQIDPTIVFGIPMIAFYGIEEDRPLENLQLEPDIKVATPFEEVLFGKDAQIEAAVEELLKQVK</sequence>
<dbReference type="PROSITE" id="PS50106">
    <property type="entry name" value="PDZ"/>
    <property type="match status" value="1"/>
</dbReference>
<comment type="function">
    <text evidence="7">Degrades oligopeptides.</text>
</comment>
<dbReference type="Pfam" id="PF26549">
    <property type="entry name" value="Tricorn_N"/>
    <property type="match status" value="1"/>
</dbReference>
<dbReference type="RefSeq" id="WP_106134375.1">
    <property type="nucleotide sequence ID" value="NZ_PVTR01000008.1"/>
</dbReference>
<feature type="active site" description="Charge relay system" evidence="8">
    <location>
        <position position="1039"/>
    </location>
</feature>
<evidence type="ECO:0000256" key="10">
    <source>
        <dbReference type="SAM" id="MobiDB-lite"/>
    </source>
</evidence>
<dbReference type="SUPFAM" id="SSF69304">
    <property type="entry name" value="Tricorn protease N-terminal domain"/>
    <property type="match status" value="1"/>
</dbReference>
<evidence type="ECO:0000313" key="13">
    <source>
        <dbReference type="Proteomes" id="UP000238157"/>
    </source>
</evidence>
<evidence type="ECO:0000259" key="11">
    <source>
        <dbReference type="PROSITE" id="PS50106"/>
    </source>
</evidence>
<evidence type="ECO:0000256" key="6">
    <source>
        <dbReference type="ARBA" id="ARBA00022825"/>
    </source>
</evidence>
<dbReference type="PANTHER" id="PTHR43253">
    <property type="entry name" value="TRICORN PROTEASE HOMOLOG 2-RELATED"/>
    <property type="match status" value="1"/>
</dbReference>
<evidence type="ECO:0000313" key="12">
    <source>
        <dbReference type="EMBL" id="PRY86642.1"/>
    </source>
</evidence>
<dbReference type="InterPro" id="IPR011659">
    <property type="entry name" value="WD40"/>
</dbReference>
<dbReference type="Proteomes" id="UP000238157">
    <property type="component" value="Unassembled WGS sequence"/>
</dbReference>
<accession>A0A2T0WJ10</accession>
<gene>
    <name evidence="12" type="ORF">CLW00_108129</name>
</gene>